<evidence type="ECO:0000313" key="15">
    <source>
        <dbReference type="Proteomes" id="UP000287239"/>
    </source>
</evidence>
<protein>
    <recommendedName>
        <fullName evidence="10 11">UDP-N-acetylmuramoyl-tripeptide--D-alanyl-D-alanine ligase</fullName>
        <ecNumber evidence="10 11">6.3.2.10</ecNumber>
    </recommendedName>
    <alternativeName>
        <fullName evidence="10">D-alanyl-D-alanine-adding enzyme</fullName>
    </alternativeName>
</protein>
<dbReference type="InterPro" id="IPR036565">
    <property type="entry name" value="Mur-like_cat_sf"/>
</dbReference>
<feature type="binding site" evidence="10">
    <location>
        <begin position="112"/>
        <end position="118"/>
    </location>
    <ligand>
        <name>ATP</name>
        <dbReference type="ChEBI" id="CHEBI:30616"/>
    </ligand>
</feature>
<dbReference type="PANTHER" id="PTHR43024">
    <property type="entry name" value="UDP-N-ACETYLMURAMOYL-TRIPEPTIDE--D-ALANYL-D-ALANINE LIGASE"/>
    <property type="match status" value="1"/>
</dbReference>
<dbReference type="Pfam" id="PF08245">
    <property type="entry name" value="Mur_ligase_M"/>
    <property type="match status" value="1"/>
</dbReference>
<comment type="catalytic activity">
    <reaction evidence="10">
        <text>UDP-N-acetyl-alpha-D-muramoyl-L-alanyl-gamma-D-glutamyl-L-lysine + D-alanyl-D-alanine + ATP = UDP-N-acetyl-alpha-D-muramoyl-L-alanyl-gamma-D-glutamyl-L-lysyl-D-alanyl-D-alanine + ADP + phosphate + H(+)</text>
        <dbReference type="Rhea" id="RHEA:16085"/>
        <dbReference type="ChEBI" id="CHEBI:15378"/>
        <dbReference type="ChEBI" id="CHEBI:30616"/>
        <dbReference type="ChEBI" id="CHEBI:43474"/>
        <dbReference type="ChEBI" id="CHEBI:57822"/>
        <dbReference type="ChEBI" id="CHEBI:70758"/>
        <dbReference type="ChEBI" id="CHEBI:83903"/>
        <dbReference type="ChEBI" id="CHEBI:456216"/>
        <dbReference type="EC" id="6.3.2.10"/>
    </reaction>
</comment>
<dbReference type="EMBL" id="NGJU01000008">
    <property type="protein sequence ID" value="RST96082.1"/>
    <property type="molecule type" value="Genomic_DNA"/>
</dbReference>
<dbReference type="GO" id="GO:0008766">
    <property type="term" value="F:UDP-N-acetylmuramoylalanyl-D-glutamyl-2,6-diaminopimelate-D-alanyl-D-alanine ligase activity"/>
    <property type="evidence" value="ECO:0007669"/>
    <property type="project" value="RHEA"/>
</dbReference>
<evidence type="ECO:0000259" key="12">
    <source>
        <dbReference type="Pfam" id="PF02875"/>
    </source>
</evidence>
<evidence type="ECO:0000256" key="7">
    <source>
        <dbReference type="ARBA" id="ARBA00022984"/>
    </source>
</evidence>
<evidence type="ECO:0000256" key="10">
    <source>
        <dbReference type="HAMAP-Rule" id="MF_02019"/>
    </source>
</evidence>
<evidence type="ECO:0000256" key="6">
    <source>
        <dbReference type="ARBA" id="ARBA00022960"/>
    </source>
</evidence>
<dbReference type="GO" id="GO:0051301">
    <property type="term" value="P:cell division"/>
    <property type="evidence" value="ECO:0007669"/>
    <property type="project" value="UniProtKB-KW"/>
</dbReference>
<comment type="catalytic activity">
    <reaction evidence="11">
        <text>D-alanyl-D-alanine + UDP-N-acetyl-alpha-D-muramoyl-L-alanyl-gamma-D-glutamyl-meso-2,6-diaminopimelate + ATP = UDP-N-acetyl-alpha-D-muramoyl-L-alanyl-gamma-D-glutamyl-meso-2,6-diaminopimeloyl-D-alanyl-D-alanine + ADP + phosphate + H(+)</text>
        <dbReference type="Rhea" id="RHEA:28374"/>
        <dbReference type="ChEBI" id="CHEBI:15378"/>
        <dbReference type="ChEBI" id="CHEBI:30616"/>
        <dbReference type="ChEBI" id="CHEBI:43474"/>
        <dbReference type="ChEBI" id="CHEBI:57822"/>
        <dbReference type="ChEBI" id="CHEBI:61386"/>
        <dbReference type="ChEBI" id="CHEBI:83905"/>
        <dbReference type="ChEBI" id="CHEBI:456216"/>
        <dbReference type="EC" id="6.3.2.10"/>
    </reaction>
</comment>
<evidence type="ECO:0000256" key="1">
    <source>
        <dbReference type="ARBA" id="ARBA00022490"/>
    </source>
</evidence>
<dbReference type="Gene3D" id="3.40.1190.10">
    <property type="entry name" value="Mur-like, catalytic domain"/>
    <property type="match status" value="1"/>
</dbReference>
<dbReference type="EC" id="6.3.2.10" evidence="10 11"/>
<keyword evidence="4 10" id="KW-0547">Nucleotide-binding</keyword>
<dbReference type="GO" id="GO:0047480">
    <property type="term" value="F:UDP-N-acetylmuramoyl-tripeptide-D-alanyl-D-alanine ligase activity"/>
    <property type="evidence" value="ECO:0007669"/>
    <property type="project" value="UniProtKB-UniRule"/>
</dbReference>
<feature type="domain" description="Mur ligase C-terminal" evidence="12">
    <location>
        <begin position="318"/>
        <end position="444"/>
    </location>
</feature>
<evidence type="ECO:0000313" key="14">
    <source>
        <dbReference type="EMBL" id="RST96082.1"/>
    </source>
</evidence>
<keyword evidence="5 10" id="KW-0067">ATP-binding</keyword>
<dbReference type="InterPro" id="IPR035911">
    <property type="entry name" value="MurE/MurF_N"/>
</dbReference>
<name>A0A429ZQV1_9ENTE</name>
<dbReference type="SUPFAM" id="SSF63418">
    <property type="entry name" value="MurE/MurF N-terminal domain"/>
    <property type="match status" value="1"/>
</dbReference>
<proteinExistence type="inferred from homology"/>
<evidence type="ECO:0000256" key="2">
    <source>
        <dbReference type="ARBA" id="ARBA00022598"/>
    </source>
</evidence>
<accession>A0A429ZQV1</accession>
<evidence type="ECO:0000256" key="11">
    <source>
        <dbReference type="RuleBase" id="RU004136"/>
    </source>
</evidence>
<organism evidence="14 15">
    <name type="scientific">Vagococcus salmoninarum</name>
    <dbReference type="NCBI Taxonomy" id="2739"/>
    <lineage>
        <taxon>Bacteria</taxon>
        <taxon>Bacillati</taxon>
        <taxon>Bacillota</taxon>
        <taxon>Bacilli</taxon>
        <taxon>Lactobacillales</taxon>
        <taxon>Enterococcaceae</taxon>
        <taxon>Vagococcus</taxon>
    </lineage>
</organism>
<dbReference type="InterPro" id="IPR004101">
    <property type="entry name" value="Mur_ligase_C"/>
</dbReference>
<keyword evidence="2 10" id="KW-0436">Ligase</keyword>
<dbReference type="NCBIfam" id="TIGR01143">
    <property type="entry name" value="murF"/>
    <property type="match status" value="1"/>
</dbReference>
<dbReference type="GO" id="GO:0005737">
    <property type="term" value="C:cytoplasm"/>
    <property type="evidence" value="ECO:0007669"/>
    <property type="project" value="UniProtKB-SubCell"/>
</dbReference>
<dbReference type="InterPro" id="IPR013221">
    <property type="entry name" value="Mur_ligase_cen"/>
</dbReference>
<evidence type="ECO:0000259" key="13">
    <source>
        <dbReference type="Pfam" id="PF08245"/>
    </source>
</evidence>
<comment type="subcellular location">
    <subcellularLocation>
        <location evidence="10 11">Cytoplasm</location>
    </subcellularLocation>
</comment>
<dbReference type="InterPro" id="IPR036615">
    <property type="entry name" value="Mur_ligase_C_dom_sf"/>
</dbReference>
<evidence type="ECO:0000256" key="9">
    <source>
        <dbReference type="ARBA" id="ARBA00023316"/>
    </source>
</evidence>
<comment type="caution">
    <text evidence="14">The sequence shown here is derived from an EMBL/GenBank/DDBJ whole genome shotgun (WGS) entry which is preliminary data.</text>
</comment>
<reference evidence="14 15" key="1">
    <citation type="submission" date="2017-05" db="EMBL/GenBank/DDBJ databases">
        <title>Vagococcus spp. assemblies.</title>
        <authorList>
            <person name="Gulvik C.A."/>
        </authorList>
    </citation>
    <scope>NUCLEOTIDE SEQUENCE [LARGE SCALE GENOMIC DNA]</scope>
    <source>
        <strain evidence="14 15">NCFB 2777</strain>
    </source>
</reference>
<feature type="domain" description="Mur ligase central" evidence="13">
    <location>
        <begin position="110"/>
        <end position="294"/>
    </location>
</feature>
<dbReference type="AlphaFoldDB" id="A0A429ZQV1"/>
<sequence length="461" mass="50544">MKLLVSELAKVVKAENDWQQWADVVVEHVEFDTRKIVKNSLFVPLQGGNRDGHEFLEVAIESGASVSLWQKEVAPARANFPILVVEDTLIAMQKIAMYFLSVVQPKVIGITGSNGKTTTKDMVASVLGQQFETYKTQGNYNNHIGLPYTILSMPMTTEMLVLEMGMDHFGEIEVLSQIAQPDVAAITMIGESHMEFLGSRAGIAKAKMEIVSGLKAGGLLVVPGEEPLLKPLLEQVSQKVLTFGPSQKNNLSAQITAETKVETTFNVPNYQNSQFVIPVLGQYNVNNALIALAIGSYFEMEIGKMATGLAELDLTKSRTEWLVAANGAEILSDVYNANPTAMSLVLDTFSQLPSSGRKYAVLADMGELGDSSQSLHEKMAEHLDPEKIQEVFLFGPQMKALFKKLSLKYPKGQVSHYDLDAKGELITKVLEGLQSTDMIVLKGSNSMKLIEIVEKLTENKS</sequence>
<keyword evidence="9 10" id="KW-0961">Cell wall biogenesis/degradation</keyword>
<dbReference type="OrthoDB" id="9801978at2"/>
<keyword evidence="1 10" id="KW-0963">Cytoplasm</keyword>
<comment type="pathway">
    <text evidence="10 11">Cell wall biogenesis; peptidoglycan biosynthesis.</text>
</comment>
<dbReference type="SUPFAM" id="SSF53244">
    <property type="entry name" value="MurD-like peptide ligases, peptide-binding domain"/>
    <property type="match status" value="1"/>
</dbReference>
<keyword evidence="15" id="KW-1185">Reference proteome</keyword>
<evidence type="ECO:0000256" key="5">
    <source>
        <dbReference type="ARBA" id="ARBA00022840"/>
    </source>
</evidence>
<dbReference type="GO" id="GO:0009252">
    <property type="term" value="P:peptidoglycan biosynthetic process"/>
    <property type="evidence" value="ECO:0007669"/>
    <property type="project" value="UniProtKB-UniRule"/>
</dbReference>
<dbReference type="UniPathway" id="UPA00219"/>
<dbReference type="PANTHER" id="PTHR43024:SF1">
    <property type="entry name" value="UDP-N-ACETYLMURAMOYL-TRIPEPTIDE--D-ALANYL-D-ALANINE LIGASE"/>
    <property type="match status" value="1"/>
</dbReference>
<dbReference type="RefSeq" id="WP_126779370.1">
    <property type="nucleotide sequence ID" value="NZ_NGJU01000008.1"/>
</dbReference>
<dbReference type="InterPro" id="IPR051046">
    <property type="entry name" value="MurCDEF_CellWall_CoF430Synth"/>
</dbReference>
<dbReference type="GO" id="GO:0008360">
    <property type="term" value="P:regulation of cell shape"/>
    <property type="evidence" value="ECO:0007669"/>
    <property type="project" value="UniProtKB-KW"/>
</dbReference>
<keyword evidence="7 10" id="KW-0573">Peptidoglycan synthesis</keyword>
<dbReference type="Pfam" id="PF02875">
    <property type="entry name" value="Mur_ligase_C"/>
    <property type="match status" value="1"/>
</dbReference>
<keyword evidence="8 10" id="KW-0131">Cell cycle</keyword>
<evidence type="ECO:0000256" key="3">
    <source>
        <dbReference type="ARBA" id="ARBA00022618"/>
    </source>
</evidence>
<dbReference type="HAMAP" id="MF_02019">
    <property type="entry name" value="MurF"/>
    <property type="match status" value="1"/>
</dbReference>
<dbReference type="GO" id="GO:0005524">
    <property type="term" value="F:ATP binding"/>
    <property type="evidence" value="ECO:0007669"/>
    <property type="project" value="UniProtKB-UniRule"/>
</dbReference>
<evidence type="ECO:0000256" key="4">
    <source>
        <dbReference type="ARBA" id="ARBA00022741"/>
    </source>
</evidence>
<comment type="function">
    <text evidence="10 11">Involved in cell wall formation. Catalyzes the final step in the synthesis of UDP-N-acetylmuramoyl-pentapeptide, the precursor of murein.</text>
</comment>
<dbReference type="SUPFAM" id="SSF53623">
    <property type="entry name" value="MurD-like peptide ligases, catalytic domain"/>
    <property type="match status" value="1"/>
</dbReference>
<dbReference type="Proteomes" id="UP000287239">
    <property type="component" value="Unassembled WGS sequence"/>
</dbReference>
<dbReference type="Gene3D" id="3.40.1390.10">
    <property type="entry name" value="MurE/MurF, N-terminal domain"/>
    <property type="match status" value="1"/>
</dbReference>
<dbReference type="GO" id="GO:0071555">
    <property type="term" value="P:cell wall organization"/>
    <property type="evidence" value="ECO:0007669"/>
    <property type="project" value="UniProtKB-KW"/>
</dbReference>
<dbReference type="InterPro" id="IPR005863">
    <property type="entry name" value="UDP-N-AcMur_synth"/>
</dbReference>
<keyword evidence="6 10" id="KW-0133">Cell shape</keyword>
<evidence type="ECO:0000256" key="8">
    <source>
        <dbReference type="ARBA" id="ARBA00023306"/>
    </source>
</evidence>
<comment type="similarity">
    <text evidence="10">Belongs to the MurCDEF family. MurF subfamily.</text>
</comment>
<keyword evidence="3 10" id="KW-0132">Cell division</keyword>
<dbReference type="Gene3D" id="3.90.190.20">
    <property type="entry name" value="Mur ligase, C-terminal domain"/>
    <property type="match status" value="1"/>
</dbReference>
<dbReference type="GeneID" id="98568052"/>
<gene>
    <name evidence="10" type="primary">murF</name>
    <name evidence="14" type="ORF">CBF35_06695</name>
</gene>